<dbReference type="CDD" id="cd09355">
    <property type="entry name" value="LIM2_Ajuba_like"/>
    <property type="match status" value="1"/>
</dbReference>
<feature type="domain" description="LIM zinc-binding" evidence="7">
    <location>
        <begin position="587"/>
        <end position="648"/>
    </location>
</feature>
<dbReference type="GO" id="GO:0035331">
    <property type="term" value="P:negative regulation of hippo signaling"/>
    <property type="evidence" value="ECO:0007669"/>
    <property type="project" value="TreeGrafter"/>
</dbReference>
<dbReference type="CDD" id="cd09352">
    <property type="entry name" value="LIM1_Ajuba_like"/>
    <property type="match status" value="1"/>
</dbReference>
<dbReference type="Pfam" id="PF00412">
    <property type="entry name" value="LIM"/>
    <property type="match status" value="2"/>
</dbReference>
<evidence type="ECO:0000259" key="7">
    <source>
        <dbReference type="PROSITE" id="PS50023"/>
    </source>
</evidence>
<evidence type="ECO:0000256" key="4">
    <source>
        <dbReference type="ARBA" id="ARBA00023038"/>
    </source>
</evidence>
<dbReference type="GO" id="GO:0003714">
    <property type="term" value="F:transcription corepressor activity"/>
    <property type="evidence" value="ECO:0007669"/>
    <property type="project" value="TreeGrafter"/>
</dbReference>
<sequence length="748" mass="80838">MAVYGGRIHKNVKVFTEGDTICSVTRFSSAGNNVETSEGTSTNTSHTGNLRQWHGDFRDGNNGTVSSSVSDSFLANSRDREGGGNIHYHNNFGAGNSSALQDVYSSGVNQPWRQVGDENSGIRNIDQRPGFVSSIVGMRDALKPPPIPPSILGGNVDSFASSYPASKPHWYPGHTSSSIDVSSPATSDSRYYTLVNGNGADYYTPKTNNAGIRNINHLPPHHLTNAQYHTGYHSVTAASDTSSYSSPRSSIGSEGDSKNSSPRTSLTNTPYYEQKFGGPRSVFPLANTRPAVSFDAIQPGSNSGNQLPRPPERIVAARHLEHDNSILYPQASQAVSLNPRSMSVLADSRFIETVPQHIYTDPRQRSLPPQSSVSVHATAYSGGFDNHRLNHVTNGGSQMLVSSPNTALSAGHASFATASTVGGPPSIPARIPLNTARKVGESNSDAERVVAALTQQLEKDMTISSLPFRKNMDSPAILESVGAAEPPPPYHGPHDVQTSVKYTNNQNNPPPKMNVRLVAPVQGIRVQTGSEASSLFSGVSPDIKHQLAFQMTPPKHNGPSDAEQKLAALTQQLEDEMDHVIAADYFGQCTTCGDKVTGTNQACQAMGNLYHTKCFVCCSCGRTLRGKAFYNVHGRVYCEEDYLYSGFQQTAEKCVVCGHLIMEMILQAMGKSYHPGCFRCCICNECLDGVPFTIDVDNKIYCVADYHRVYAPKCAACGQAITPVDGNEETVRVVSMDKDFHVDCFHCE</sequence>
<dbReference type="GO" id="GO:0005912">
    <property type="term" value="C:adherens junction"/>
    <property type="evidence" value="ECO:0007669"/>
    <property type="project" value="TreeGrafter"/>
</dbReference>
<feature type="compositionally biased region" description="Polar residues" evidence="6">
    <location>
        <begin position="61"/>
        <end position="75"/>
    </location>
</feature>
<protein>
    <recommendedName>
        <fullName evidence="7">LIM zinc-binding domain-containing protein</fullName>
    </recommendedName>
</protein>
<dbReference type="InterPro" id="IPR047247">
    <property type="entry name" value="Ajuba-like_LIM2"/>
</dbReference>
<keyword evidence="3 5" id="KW-0862">Zinc</keyword>
<dbReference type="GO" id="GO:0005634">
    <property type="term" value="C:nucleus"/>
    <property type="evidence" value="ECO:0007669"/>
    <property type="project" value="TreeGrafter"/>
</dbReference>
<evidence type="ECO:0000313" key="9">
    <source>
        <dbReference type="Proteomes" id="UP000678393"/>
    </source>
</evidence>
<dbReference type="PANTHER" id="PTHR24219:SF4">
    <property type="entry name" value="LIM DOMAIN-CONTAINING PROTEIN JUB"/>
    <property type="match status" value="1"/>
</dbReference>
<keyword evidence="2" id="KW-0677">Repeat</keyword>
<name>A0A8S3YFF9_9EUPU</name>
<organism evidence="8 9">
    <name type="scientific">Candidula unifasciata</name>
    <dbReference type="NCBI Taxonomy" id="100452"/>
    <lineage>
        <taxon>Eukaryota</taxon>
        <taxon>Metazoa</taxon>
        <taxon>Spiralia</taxon>
        <taxon>Lophotrochozoa</taxon>
        <taxon>Mollusca</taxon>
        <taxon>Gastropoda</taxon>
        <taxon>Heterobranchia</taxon>
        <taxon>Euthyneura</taxon>
        <taxon>Panpulmonata</taxon>
        <taxon>Eupulmonata</taxon>
        <taxon>Stylommatophora</taxon>
        <taxon>Helicina</taxon>
        <taxon>Helicoidea</taxon>
        <taxon>Geomitridae</taxon>
        <taxon>Candidula</taxon>
    </lineage>
</organism>
<dbReference type="GO" id="GO:0046872">
    <property type="term" value="F:metal ion binding"/>
    <property type="evidence" value="ECO:0007669"/>
    <property type="project" value="UniProtKB-KW"/>
</dbReference>
<evidence type="ECO:0000256" key="6">
    <source>
        <dbReference type="SAM" id="MobiDB-lite"/>
    </source>
</evidence>
<keyword evidence="1 5" id="KW-0479">Metal-binding</keyword>
<dbReference type="InterPro" id="IPR001781">
    <property type="entry name" value="Znf_LIM"/>
</dbReference>
<keyword evidence="9" id="KW-1185">Reference proteome</keyword>
<evidence type="ECO:0000256" key="2">
    <source>
        <dbReference type="ARBA" id="ARBA00022737"/>
    </source>
</evidence>
<dbReference type="Proteomes" id="UP000678393">
    <property type="component" value="Unassembled WGS sequence"/>
</dbReference>
<dbReference type="GO" id="GO:0001666">
    <property type="term" value="P:response to hypoxia"/>
    <property type="evidence" value="ECO:0007669"/>
    <property type="project" value="TreeGrafter"/>
</dbReference>
<dbReference type="SMART" id="SM00132">
    <property type="entry name" value="LIM"/>
    <property type="match status" value="3"/>
</dbReference>
<dbReference type="PROSITE" id="PS00478">
    <property type="entry name" value="LIM_DOMAIN_1"/>
    <property type="match status" value="2"/>
</dbReference>
<dbReference type="GO" id="GO:0000932">
    <property type="term" value="C:P-body"/>
    <property type="evidence" value="ECO:0007669"/>
    <property type="project" value="TreeGrafter"/>
</dbReference>
<comment type="caution">
    <text evidence="8">The sequence shown here is derived from an EMBL/GenBank/DDBJ whole genome shotgun (WGS) entry which is preliminary data.</text>
</comment>
<feature type="region of interest" description="Disordered" evidence="6">
    <location>
        <begin position="237"/>
        <end position="273"/>
    </location>
</feature>
<dbReference type="SUPFAM" id="SSF57716">
    <property type="entry name" value="Glucocorticoid receptor-like (DNA-binding domain)"/>
    <property type="match status" value="3"/>
</dbReference>
<feature type="compositionally biased region" description="Low complexity" evidence="6">
    <location>
        <begin position="237"/>
        <end position="254"/>
    </location>
</feature>
<dbReference type="PANTHER" id="PTHR24219">
    <property type="entry name" value="LIM DOMAIN-CONTAINING PROTEIN JUB"/>
    <property type="match status" value="1"/>
</dbReference>
<proteinExistence type="predicted"/>
<dbReference type="Gene3D" id="2.10.110.10">
    <property type="entry name" value="Cysteine Rich Protein"/>
    <property type="match status" value="3"/>
</dbReference>
<evidence type="ECO:0000256" key="1">
    <source>
        <dbReference type="ARBA" id="ARBA00022723"/>
    </source>
</evidence>
<dbReference type="OrthoDB" id="6135526at2759"/>
<feature type="domain" description="LIM zinc-binding" evidence="7">
    <location>
        <begin position="652"/>
        <end position="712"/>
    </location>
</feature>
<dbReference type="AlphaFoldDB" id="A0A8S3YFF9"/>
<feature type="non-terminal residue" evidence="8">
    <location>
        <position position="748"/>
    </location>
</feature>
<keyword evidence="4 5" id="KW-0440">LIM domain</keyword>
<evidence type="ECO:0000313" key="8">
    <source>
        <dbReference type="EMBL" id="CAG5115857.1"/>
    </source>
</evidence>
<feature type="region of interest" description="Disordered" evidence="6">
    <location>
        <begin position="54"/>
        <end position="78"/>
    </location>
</feature>
<gene>
    <name evidence="8" type="ORF">CUNI_LOCUS1415</name>
</gene>
<evidence type="ECO:0000256" key="3">
    <source>
        <dbReference type="ARBA" id="ARBA00022833"/>
    </source>
</evidence>
<dbReference type="FunFam" id="2.10.110.10:FF:000028">
    <property type="entry name" value="LIM domain-containing protein 1"/>
    <property type="match status" value="1"/>
</dbReference>
<dbReference type="GO" id="GO:0005667">
    <property type="term" value="C:transcription regulator complex"/>
    <property type="evidence" value="ECO:0007669"/>
    <property type="project" value="TreeGrafter"/>
</dbReference>
<dbReference type="InterPro" id="IPR047245">
    <property type="entry name" value="Ajuba-like_LIM1"/>
</dbReference>
<accession>A0A8S3YFF9</accession>
<evidence type="ECO:0000256" key="5">
    <source>
        <dbReference type="PROSITE-ProRule" id="PRU00125"/>
    </source>
</evidence>
<dbReference type="InterPro" id="IPR047172">
    <property type="entry name" value="Ajuba-like"/>
</dbReference>
<dbReference type="GO" id="GO:0007010">
    <property type="term" value="P:cytoskeleton organization"/>
    <property type="evidence" value="ECO:0007669"/>
    <property type="project" value="TreeGrafter"/>
</dbReference>
<dbReference type="EMBL" id="CAJHNH020000173">
    <property type="protein sequence ID" value="CAG5115857.1"/>
    <property type="molecule type" value="Genomic_DNA"/>
</dbReference>
<dbReference type="PROSITE" id="PS50023">
    <property type="entry name" value="LIM_DOMAIN_2"/>
    <property type="match status" value="2"/>
</dbReference>
<reference evidence="8" key="1">
    <citation type="submission" date="2021-04" db="EMBL/GenBank/DDBJ databases">
        <authorList>
            <consortium name="Molecular Ecology Group"/>
        </authorList>
    </citation>
    <scope>NUCLEOTIDE SEQUENCE</scope>
</reference>
<feature type="compositionally biased region" description="Polar residues" evidence="6">
    <location>
        <begin position="258"/>
        <end position="271"/>
    </location>
</feature>